<comment type="catalytic activity">
    <reaction evidence="1">
        <text>Hydrolysis of DNA containing ring-opened 7-methylguanine residues, releasing 2,6-diamino-4-hydroxy-5-(N-methyl)formamidopyrimidine.</text>
        <dbReference type="EC" id="3.2.2.23"/>
    </reaction>
</comment>
<evidence type="ECO:0000256" key="8">
    <source>
        <dbReference type="ARBA" id="ARBA00022801"/>
    </source>
</evidence>
<proteinExistence type="inferred from homology"/>
<dbReference type="GO" id="GO:0006284">
    <property type="term" value="P:base-excision repair"/>
    <property type="evidence" value="ECO:0007669"/>
    <property type="project" value="InterPro"/>
</dbReference>
<accession>A0A382T9W9</accession>
<dbReference type="InterPro" id="IPR035937">
    <property type="entry name" value="FPG_N"/>
</dbReference>
<keyword evidence="5" id="KW-0479">Metal-binding</keyword>
<dbReference type="Pfam" id="PF06827">
    <property type="entry name" value="zf-FPG_IleRS"/>
    <property type="match status" value="1"/>
</dbReference>
<evidence type="ECO:0008006" key="19">
    <source>
        <dbReference type="Google" id="ProtNLM"/>
    </source>
</evidence>
<name>A0A382T9W9_9ZZZZ</name>
<evidence type="ECO:0000259" key="17">
    <source>
        <dbReference type="PROSITE" id="PS51068"/>
    </source>
</evidence>
<protein>
    <recommendedName>
        <fullName evidence="19">Formamidopyrimidine-DNA glycosylase catalytic domain-containing protein</fullName>
    </recommendedName>
</protein>
<evidence type="ECO:0000256" key="7">
    <source>
        <dbReference type="ARBA" id="ARBA00022771"/>
    </source>
</evidence>
<dbReference type="PROSITE" id="PS51068">
    <property type="entry name" value="FPG_CAT"/>
    <property type="match status" value="1"/>
</dbReference>
<dbReference type="NCBIfam" id="NF002211">
    <property type="entry name" value="PRK01103.1"/>
    <property type="match status" value="1"/>
</dbReference>
<dbReference type="PANTHER" id="PTHR22993">
    <property type="entry name" value="FORMAMIDOPYRIMIDINE-DNA GLYCOSYLASE"/>
    <property type="match status" value="1"/>
</dbReference>
<dbReference type="Pfam" id="PF01149">
    <property type="entry name" value="Fapy_DNA_glyco"/>
    <property type="match status" value="1"/>
</dbReference>
<dbReference type="GO" id="GO:0140078">
    <property type="term" value="F:class I DNA-(apurinic or apyrimidinic site) endonuclease activity"/>
    <property type="evidence" value="ECO:0007669"/>
    <property type="project" value="UniProtKB-EC"/>
</dbReference>
<comment type="cofactor">
    <cofactor evidence="2">
        <name>Zn(2+)</name>
        <dbReference type="ChEBI" id="CHEBI:29105"/>
    </cofactor>
</comment>
<keyword evidence="12" id="KW-0456">Lyase</keyword>
<evidence type="ECO:0000313" key="18">
    <source>
        <dbReference type="EMBL" id="SVD18843.1"/>
    </source>
</evidence>
<dbReference type="InterPro" id="IPR010663">
    <property type="entry name" value="Znf_FPG/IleRS"/>
</dbReference>
<keyword evidence="6" id="KW-0227">DNA damage</keyword>
<comment type="catalytic activity">
    <reaction evidence="15">
        <text>2'-deoxyribonucleotide-(2'-deoxyribose 5'-phosphate)-2'-deoxyribonucleotide-DNA = a 3'-end 2'-deoxyribonucleotide-(2,3-dehydro-2,3-deoxyribose 5'-phosphate)-DNA + a 5'-end 5'-phospho-2'-deoxyribonucleoside-DNA + H(+)</text>
        <dbReference type="Rhea" id="RHEA:66592"/>
        <dbReference type="Rhea" id="RHEA-COMP:13180"/>
        <dbReference type="Rhea" id="RHEA-COMP:16897"/>
        <dbReference type="Rhea" id="RHEA-COMP:17067"/>
        <dbReference type="ChEBI" id="CHEBI:15378"/>
        <dbReference type="ChEBI" id="CHEBI:136412"/>
        <dbReference type="ChEBI" id="CHEBI:157695"/>
        <dbReference type="ChEBI" id="CHEBI:167181"/>
        <dbReference type="EC" id="4.2.99.18"/>
    </reaction>
</comment>
<keyword evidence="13" id="KW-0511">Multifunctional enzyme</keyword>
<dbReference type="SMART" id="SM00898">
    <property type="entry name" value="Fapy_DNA_glyco"/>
    <property type="match status" value="1"/>
</dbReference>
<dbReference type="AlphaFoldDB" id="A0A382T9W9"/>
<dbReference type="FunFam" id="1.10.8.50:FF:000003">
    <property type="entry name" value="Formamidopyrimidine-DNA glycosylase"/>
    <property type="match status" value="1"/>
</dbReference>
<organism evidence="18">
    <name type="scientific">marine metagenome</name>
    <dbReference type="NCBI Taxonomy" id="408172"/>
    <lineage>
        <taxon>unclassified sequences</taxon>
        <taxon>metagenomes</taxon>
        <taxon>ecological metagenomes</taxon>
    </lineage>
</organism>
<dbReference type="SUPFAM" id="SSF81624">
    <property type="entry name" value="N-terminal domain of MutM-like DNA repair proteins"/>
    <property type="match status" value="1"/>
</dbReference>
<keyword evidence="10" id="KW-0238">DNA-binding</keyword>
<dbReference type="GO" id="GO:0034039">
    <property type="term" value="F:8-oxo-7,8-dihydroguanine DNA N-glycosylase activity"/>
    <property type="evidence" value="ECO:0007669"/>
    <property type="project" value="TreeGrafter"/>
</dbReference>
<sequence length="263" mass="29683">MPELPEVETTKRGLESHIVGRQVLSVGIHQKQLRWEIPSHLPTTIKGEFIKKISRRAKYILIKFNNGTLVMHLGMSGSVSVVPSIEALKKHHHFELVLDNTTSMRFHDPRRFGSIIWQRNNEQLNLFKNLGPEPLSSEFDDEILYLSSRGRKKNIKTFIMDSNIVVGVGNIYASESLFQAGISPKRAAGKTSKKRYQVLTQCIKIILSEAIKNGGTTLNDFSNIDGKPGYFSQVLSVYGRNGKPCNRCDGTIKRIVQNQRASY</sequence>
<feature type="non-terminal residue" evidence="18">
    <location>
        <position position="263"/>
    </location>
</feature>
<feature type="domain" description="Formamidopyrimidine-DNA glycosylase catalytic" evidence="17">
    <location>
        <begin position="2"/>
        <end position="113"/>
    </location>
</feature>
<keyword evidence="11" id="KW-0234">DNA repair</keyword>
<reference evidence="18" key="1">
    <citation type="submission" date="2018-05" db="EMBL/GenBank/DDBJ databases">
        <authorList>
            <person name="Lanie J.A."/>
            <person name="Ng W.-L."/>
            <person name="Kazmierczak K.M."/>
            <person name="Andrzejewski T.M."/>
            <person name="Davidsen T.M."/>
            <person name="Wayne K.J."/>
            <person name="Tettelin H."/>
            <person name="Glass J.I."/>
            <person name="Rusch D."/>
            <person name="Podicherti R."/>
            <person name="Tsui H.-C.T."/>
            <person name="Winkler M.E."/>
        </authorList>
    </citation>
    <scope>NUCLEOTIDE SEQUENCE</scope>
</reference>
<evidence type="ECO:0000256" key="4">
    <source>
        <dbReference type="ARBA" id="ARBA00011245"/>
    </source>
</evidence>
<dbReference type="Gene3D" id="3.20.190.10">
    <property type="entry name" value="MutM-like, N-terminal"/>
    <property type="match status" value="1"/>
</dbReference>
<evidence type="ECO:0000256" key="11">
    <source>
        <dbReference type="ARBA" id="ARBA00023204"/>
    </source>
</evidence>
<dbReference type="SUPFAM" id="SSF46946">
    <property type="entry name" value="S13-like H2TH domain"/>
    <property type="match status" value="1"/>
</dbReference>
<evidence type="ECO:0000256" key="5">
    <source>
        <dbReference type="ARBA" id="ARBA00022723"/>
    </source>
</evidence>
<dbReference type="Gene3D" id="1.10.8.50">
    <property type="match status" value="1"/>
</dbReference>
<evidence type="ECO:0000256" key="3">
    <source>
        <dbReference type="ARBA" id="ARBA00009409"/>
    </source>
</evidence>
<dbReference type="InterPro" id="IPR020629">
    <property type="entry name" value="FPG_Glyclase"/>
</dbReference>
<dbReference type="InterPro" id="IPR010979">
    <property type="entry name" value="Ribosomal_uS13-like_H2TH"/>
</dbReference>
<feature type="domain" description="FPG-type" evidence="16">
    <location>
        <begin position="236"/>
        <end position="263"/>
    </location>
</feature>
<evidence type="ECO:0000256" key="13">
    <source>
        <dbReference type="ARBA" id="ARBA00023268"/>
    </source>
</evidence>
<dbReference type="InterPro" id="IPR015886">
    <property type="entry name" value="H2TH_FPG"/>
</dbReference>
<dbReference type="GO" id="GO:0003684">
    <property type="term" value="F:damaged DNA binding"/>
    <property type="evidence" value="ECO:0007669"/>
    <property type="project" value="InterPro"/>
</dbReference>
<dbReference type="PANTHER" id="PTHR22993:SF9">
    <property type="entry name" value="FORMAMIDOPYRIMIDINE-DNA GLYCOSYLASE"/>
    <property type="match status" value="1"/>
</dbReference>
<dbReference type="InterPro" id="IPR012319">
    <property type="entry name" value="FPG_cat"/>
</dbReference>
<evidence type="ECO:0000256" key="15">
    <source>
        <dbReference type="ARBA" id="ARBA00044632"/>
    </source>
</evidence>
<comment type="similarity">
    <text evidence="3">Belongs to the FPG family.</text>
</comment>
<evidence type="ECO:0000256" key="14">
    <source>
        <dbReference type="ARBA" id="ARBA00023295"/>
    </source>
</evidence>
<dbReference type="CDD" id="cd08966">
    <property type="entry name" value="EcFpg-like_N"/>
    <property type="match status" value="1"/>
</dbReference>
<keyword evidence="14" id="KW-0326">Glycosidase</keyword>
<dbReference type="GO" id="GO:0008270">
    <property type="term" value="F:zinc ion binding"/>
    <property type="evidence" value="ECO:0007669"/>
    <property type="project" value="UniProtKB-KW"/>
</dbReference>
<dbReference type="EMBL" id="UINC01134976">
    <property type="protein sequence ID" value="SVD18843.1"/>
    <property type="molecule type" value="Genomic_DNA"/>
</dbReference>
<keyword evidence="7" id="KW-0863">Zinc-finger</keyword>
<dbReference type="PROSITE" id="PS51066">
    <property type="entry name" value="ZF_FPG_2"/>
    <property type="match status" value="1"/>
</dbReference>
<evidence type="ECO:0000256" key="10">
    <source>
        <dbReference type="ARBA" id="ARBA00023125"/>
    </source>
</evidence>
<dbReference type="SMART" id="SM01232">
    <property type="entry name" value="H2TH"/>
    <property type="match status" value="1"/>
</dbReference>
<dbReference type="NCBIfam" id="TIGR00577">
    <property type="entry name" value="fpg"/>
    <property type="match status" value="1"/>
</dbReference>
<evidence type="ECO:0000256" key="1">
    <source>
        <dbReference type="ARBA" id="ARBA00001668"/>
    </source>
</evidence>
<keyword evidence="8" id="KW-0378">Hydrolase</keyword>
<comment type="subunit">
    <text evidence="4">Monomer.</text>
</comment>
<gene>
    <name evidence="18" type="ORF">METZ01_LOCUS371697</name>
</gene>
<keyword evidence="9" id="KW-0862">Zinc</keyword>
<dbReference type="Pfam" id="PF06831">
    <property type="entry name" value="H2TH"/>
    <property type="match status" value="1"/>
</dbReference>
<evidence type="ECO:0000256" key="9">
    <source>
        <dbReference type="ARBA" id="ARBA00022833"/>
    </source>
</evidence>
<evidence type="ECO:0000256" key="12">
    <source>
        <dbReference type="ARBA" id="ARBA00023239"/>
    </source>
</evidence>
<dbReference type="InterPro" id="IPR000214">
    <property type="entry name" value="Znf_DNA_glyclase/AP_lyase"/>
</dbReference>
<evidence type="ECO:0000256" key="2">
    <source>
        <dbReference type="ARBA" id="ARBA00001947"/>
    </source>
</evidence>
<dbReference type="SUPFAM" id="SSF57716">
    <property type="entry name" value="Glucocorticoid receptor-like (DNA-binding domain)"/>
    <property type="match status" value="1"/>
</dbReference>
<evidence type="ECO:0000256" key="6">
    <source>
        <dbReference type="ARBA" id="ARBA00022763"/>
    </source>
</evidence>
<dbReference type="FunFam" id="3.20.190.10:FF:000001">
    <property type="entry name" value="Formamidopyrimidine-DNA glycosylase"/>
    <property type="match status" value="1"/>
</dbReference>
<evidence type="ECO:0000259" key="16">
    <source>
        <dbReference type="PROSITE" id="PS51066"/>
    </source>
</evidence>